<keyword evidence="11" id="KW-0282">Flagellum</keyword>
<name>A0A7W7KM49_PSENT</name>
<gene>
    <name evidence="11" type="ORF">HNP46_004241</name>
</gene>
<dbReference type="Proteomes" id="UP000566995">
    <property type="component" value="Unassembled WGS sequence"/>
</dbReference>
<evidence type="ECO:0000256" key="9">
    <source>
        <dbReference type="SAM" id="MobiDB-lite"/>
    </source>
</evidence>
<evidence type="ECO:0000256" key="1">
    <source>
        <dbReference type="ARBA" id="ARBA00005322"/>
    </source>
</evidence>
<proteinExistence type="inferred from homology"/>
<keyword evidence="4" id="KW-1005">Bacterial flagellum biogenesis</keyword>
<evidence type="ECO:0000256" key="2">
    <source>
        <dbReference type="ARBA" id="ARBA00017823"/>
    </source>
</evidence>
<evidence type="ECO:0000256" key="3">
    <source>
        <dbReference type="ARBA" id="ARBA00022491"/>
    </source>
</evidence>
<dbReference type="InterPro" id="IPR007412">
    <property type="entry name" value="FlgM"/>
</dbReference>
<comment type="function">
    <text evidence="7">Responsible for the coupling of flagellin expression to flagellar assembly by preventing expression of the flagellin genes when a component of the middle class of proteins is defective. It negatively regulates flagellar genes by inhibiting the activity of FliA by directly binding to FliA.</text>
</comment>
<feature type="domain" description="Anti-sigma-28 factor FlgM C-terminal" evidence="10">
    <location>
        <begin position="30"/>
        <end position="75"/>
    </location>
</feature>
<keyword evidence="11" id="KW-0969">Cilium</keyword>
<dbReference type="InterPro" id="IPR035890">
    <property type="entry name" value="Anti-sigma-28_factor_FlgM_sf"/>
</dbReference>
<evidence type="ECO:0000256" key="6">
    <source>
        <dbReference type="ARBA" id="ARBA00023163"/>
    </source>
</evidence>
<dbReference type="RefSeq" id="WP_184592766.1">
    <property type="nucleotide sequence ID" value="NZ_JACHLI010000018.1"/>
</dbReference>
<organism evidence="11 12">
    <name type="scientific">Pseudomonas nitroreducens</name>
    <dbReference type="NCBI Taxonomy" id="46680"/>
    <lineage>
        <taxon>Bacteria</taxon>
        <taxon>Pseudomonadati</taxon>
        <taxon>Pseudomonadota</taxon>
        <taxon>Gammaproteobacteria</taxon>
        <taxon>Pseudomonadales</taxon>
        <taxon>Pseudomonadaceae</taxon>
        <taxon>Pseudomonas</taxon>
    </lineage>
</organism>
<dbReference type="NCBIfam" id="TIGR03824">
    <property type="entry name" value="FlgM_jcvi"/>
    <property type="match status" value="1"/>
</dbReference>
<evidence type="ECO:0000313" key="11">
    <source>
        <dbReference type="EMBL" id="MBB4865360.1"/>
    </source>
</evidence>
<dbReference type="GO" id="GO:0044781">
    <property type="term" value="P:bacterial-type flagellum organization"/>
    <property type="evidence" value="ECO:0007669"/>
    <property type="project" value="UniProtKB-KW"/>
</dbReference>
<sequence>MKIDGGFGANVVLEGRFGSSRQEKKESPSSSEAAQLADTGAHSEAIDWDRINELRQKIAEGSLEINYEKIADAFLRDEKMLSGNY</sequence>
<keyword evidence="5" id="KW-0805">Transcription regulation</keyword>
<evidence type="ECO:0000256" key="8">
    <source>
        <dbReference type="ARBA" id="ARBA00030117"/>
    </source>
</evidence>
<comment type="similarity">
    <text evidence="1">Belongs to the FlgM family.</text>
</comment>
<feature type="region of interest" description="Disordered" evidence="9">
    <location>
        <begin position="18"/>
        <end position="41"/>
    </location>
</feature>
<dbReference type="SUPFAM" id="SSF101498">
    <property type="entry name" value="Anti-sigma factor FlgM"/>
    <property type="match status" value="1"/>
</dbReference>
<dbReference type="Pfam" id="PF04316">
    <property type="entry name" value="FlgM"/>
    <property type="match status" value="1"/>
</dbReference>
<accession>A0A7W7KM49</accession>
<dbReference type="GO" id="GO:0045892">
    <property type="term" value="P:negative regulation of DNA-templated transcription"/>
    <property type="evidence" value="ECO:0007669"/>
    <property type="project" value="InterPro"/>
</dbReference>
<dbReference type="InterPro" id="IPR031316">
    <property type="entry name" value="FlgM_C"/>
</dbReference>
<comment type="caution">
    <text evidence="11">The sequence shown here is derived from an EMBL/GenBank/DDBJ whole genome shotgun (WGS) entry which is preliminary data.</text>
</comment>
<evidence type="ECO:0000256" key="4">
    <source>
        <dbReference type="ARBA" id="ARBA00022795"/>
    </source>
</evidence>
<reference evidence="11 12" key="1">
    <citation type="submission" date="2020-08" db="EMBL/GenBank/DDBJ databases">
        <title>Functional genomics of gut bacteria from endangered species of beetles.</title>
        <authorList>
            <person name="Carlos-Shanley C."/>
        </authorList>
    </citation>
    <scope>NUCLEOTIDE SEQUENCE [LARGE SCALE GENOMIC DNA]</scope>
    <source>
        <strain evidence="11 12">S00179</strain>
    </source>
</reference>
<dbReference type="EMBL" id="JACHLI010000018">
    <property type="protein sequence ID" value="MBB4865360.1"/>
    <property type="molecule type" value="Genomic_DNA"/>
</dbReference>
<keyword evidence="11" id="KW-0966">Cell projection</keyword>
<evidence type="ECO:0000313" key="12">
    <source>
        <dbReference type="Proteomes" id="UP000566995"/>
    </source>
</evidence>
<evidence type="ECO:0000256" key="5">
    <source>
        <dbReference type="ARBA" id="ARBA00023015"/>
    </source>
</evidence>
<evidence type="ECO:0000259" key="10">
    <source>
        <dbReference type="Pfam" id="PF04316"/>
    </source>
</evidence>
<keyword evidence="3" id="KW-0678">Repressor</keyword>
<keyword evidence="6" id="KW-0804">Transcription</keyword>
<dbReference type="AlphaFoldDB" id="A0A7W7KM49"/>
<protein>
    <recommendedName>
        <fullName evidence="2">Negative regulator of flagellin synthesis</fullName>
    </recommendedName>
    <alternativeName>
        <fullName evidence="8">Anti-sigma-28 factor</fullName>
    </alternativeName>
</protein>
<evidence type="ECO:0000256" key="7">
    <source>
        <dbReference type="ARBA" id="ARBA00024739"/>
    </source>
</evidence>